<proteinExistence type="predicted"/>
<dbReference type="SUPFAM" id="SSF56672">
    <property type="entry name" value="DNA/RNA polymerases"/>
    <property type="match status" value="1"/>
</dbReference>
<name>A0ABM0MGI2_SACKO</name>
<dbReference type="RefSeq" id="XP_006819123.1">
    <property type="nucleotide sequence ID" value="XM_006819060.1"/>
</dbReference>
<dbReference type="CDD" id="cd09274">
    <property type="entry name" value="RNase_HI_RT_Ty3"/>
    <property type="match status" value="1"/>
</dbReference>
<evidence type="ECO:0000256" key="4">
    <source>
        <dbReference type="ARBA" id="ARBA00022759"/>
    </source>
</evidence>
<reference evidence="9" key="1">
    <citation type="submission" date="2025-08" db="UniProtKB">
        <authorList>
            <consortium name="RefSeq"/>
        </authorList>
    </citation>
    <scope>IDENTIFICATION</scope>
    <source>
        <tissue evidence="9">Testes</tissue>
    </source>
</reference>
<evidence type="ECO:0000259" key="7">
    <source>
        <dbReference type="PROSITE" id="PS50994"/>
    </source>
</evidence>
<gene>
    <name evidence="9" type="primary">LOC102808759</name>
</gene>
<dbReference type="PANTHER" id="PTHR37984:SF13">
    <property type="entry name" value="RIBONUCLEASE H"/>
    <property type="match status" value="1"/>
</dbReference>
<dbReference type="Gene3D" id="1.10.340.70">
    <property type="match status" value="1"/>
</dbReference>
<dbReference type="Pfam" id="PF17917">
    <property type="entry name" value="RT_RNaseH"/>
    <property type="match status" value="1"/>
</dbReference>
<dbReference type="InterPro" id="IPR036397">
    <property type="entry name" value="RNaseH_sf"/>
</dbReference>
<dbReference type="Gene3D" id="3.30.420.10">
    <property type="entry name" value="Ribonuclease H-like superfamily/Ribonuclease H"/>
    <property type="match status" value="1"/>
</dbReference>
<dbReference type="GeneID" id="102808759"/>
<sequence>LGPLPLLLKKNVKWHWGPSHDNSFEGAKQLLQSHQLLVHFNPQEDLVLSCDASPFGLGVVLSHKYKDGSEKPISFASRTLNNAERNYAHIEKEACAILFGVRKFHKYLLGKKFTIVTDHKPLLGLFSELKAMPTTLSARMTRWSLILKAYEYTIEYKPGKSHGNADSLSRVPISNIKCNYEEHMCLMLDELDSSPFTSDDVKFWTSRDPLLAHVREFVLRGWPEKPPNESYRPFFRIRNELTVVDGCIVWGTRVVIPPQGRTELLRELHVAHPGMNRMKGLARSYVWWPSMDAEIENKVRCCDVCQQNQKSPAKAPLHPWEVPNKPWTRVHIDYAEYEKYNLLIIVDAYSKWIEAHRMTSITSAATILKLKQVFATLGIPEILASDNGSNFTSDEFSHFLNVNGITQILVAPYHPSSNGLAERAVEIVKDGLNRVKDGTIDERLAEILFRYRIIPHSRTQVSPAELLMKRKLRSRLDSVHPQFNKKIVESQRKMKVFHDQNVKERQCSIGDTVWTRSYGYGSPWVKGKIESKSGPVSYTVKLSDGRWVRRHIDHIGSKHFESTSIELSNTNSSNPVQSVEDLKVSPSDITSTSAISTSHKPVIENNTVENSNPVSVHVTPSSERGNVEKDSIAVSRPRREIKIPERFKDFVLTDTKSSCI</sequence>
<dbReference type="InterPro" id="IPR001584">
    <property type="entry name" value="Integrase_cat-core"/>
</dbReference>
<dbReference type="PROSITE" id="PS50994">
    <property type="entry name" value="INTEGRASE"/>
    <property type="match status" value="1"/>
</dbReference>
<evidence type="ECO:0000256" key="6">
    <source>
        <dbReference type="ARBA" id="ARBA00022918"/>
    </source>
</evidence>
<dbReference type="InterPro" id="IPR012337">
    <property type="entry name" value="RNaseH-like_sf"/>
</dbReference>
<keyword evidence="4" id="KW-0255">Endonuclease</keyword>
<feature type="domain" description="Integrase catalytic" evidence="7">
    <location>
        <begin position="322"/>
        <end position="471"/>
    </location>
</feature>
<keyword evidence="1" id="KW-0808">Transferase</keyword>
<organism evidence="8 9">
    <name type="scientific">Saccoglossus kowalevskii</name>
    <name type="common">Acorn worm</name>
    <dbReference type="NCBI Taxonomy" id="10224"/>
    <lineage>
        <taxon>Eukaryota</taxon>
        <taxon>Metazoa</taxon>
        <taxon>Hemichordata</taxon>
        <taxon>Enteropneusta</taxon>
        <taxon>Harrimaniidae</taxon>
        <taxon>Saccoglossus</taxon>
    </lineage>
</organism>
<keyword evidence="5" id="KW-0378">Hydrolase</keyword>
<keyword evidence="6" id="KW-0695">RNA-directed DNA polymerase</keyword>
<feature type="non-terminal residue" evidence="9">
    <location>
        <position position="1"/>
    </location>
</feature>
<keyword evidence="3" id="KW-0540">Nuclease</keyword>
<dbReference type="Gene3D" id="3.10.20.370">
    <property type="match status" value="1"/>
</dbReference>
<evidence type="ECO:0000313" key="9">
    <source>
        <dbReference type="RefSeq" id="XP_006819123.1"/>
    </source>
</evidence>
<evidence type="ECO:0000256" key="2">
    <source>
        <dbReference type="ARBA" id="ARBA00022695"/>
    </source>
</evidence>
<evidence type="ECO:0000256" key="1">
    <source>
        <dbReference type="ARBA" id="ARBA00022679"/>
    </source>
</evidence>
<keyword evidence="2" id="KW-0548">Nucleotidyltransferase</keyword>
<dbReference type="InterPro" id="IPR050951">
    <property type="entry name" value="Retrovirus_Pol_polyprotein"/>
</dbReference>
<dbReference type="InterPro" id="IPR041588">
    <property type="entry name" value="Integrase_H2C2"/>
</dbReference>
<evidence type="ECO:0000256" key="5">
    <source>
        <dbReference type="ARBA" id="ARBA00022801"/>
    </source>
</evidence>
<dbReference type="InterPro" id="IPR043502">
    <property type="entry name" value="DNA/RNA_pol_sf"/>
</dbReference>
<dbReference type="Proteomes" id="UP000694865">
    <property type="component" value="Unplaced"/>
</dbReference>
<dbReference type="Pfam" id="PF17921">
    <property type="entry name" value="Integrase_H2C2"/>
    <property type="match status" value="1"/>
</dbReference>
<dbReference type="PANTHER" id="PTHR37984">
    <property type="entry name" value="PROTEIN CBG26694"/>
    <property type="match status" value="1"/>
</dbReference>
<keyword evidence="8" id="KW-1185">Reference proteome</keyword>
<dbReference type="InterPro" id="IPR041373">
    <property type="entry name" value="RT_RNaseH"/>
</dbReference>
<evidence type="ECO:0000256" key="3">
    <source>
        <dbReference type="ARBA" id="ARBA00022722"/>
    </source>
</evidence>
<protein>
    <submittedName>
        <fullName evidence="9">Uncharacterized protein K02A2.6-like</fullName>
    </submittedName>
</protein>
<dbReference type="SUPFAM" id="SSF53098">
    <property type="entry name" value="Ribonuclease H-like"/>
    <property type="match status" value="1"/>
</dbReference>
<dbReference type="Pfam" id="PF00665">
    <property type="entry name" value="rve"/>
    <property type="match status" value="1"/>
</dbReference>
<accession>A0ABM0MGI2</accession>
<evidence type="ECO:0000313" key="8">
    <source>
        <dbReference type="Proteomes" id="UP000694865"/>
    </source>
</evidence>